<dbReference type="InterPro" id="IPR000905">
    <property type="entry name" value="Gcp-like_dom"/>
</dbReference>
<keyword evidence="3" id="KW-1185">Reference proteome</keyword>
<protein>
    <submittedName>
        <fullName evidence="2">tRNA (Adenosine(37)-N6)-threonylcarbamoyltransferase complex dimerization subunit type 1 TsaB</fullName>
    </submittedName>
</protein>
<evidence type="ECO:0000313" key="2">
    <source>
        <dbReference type="EMBL" id="PTD98008.1"/>
    </source>
</evidence>
<dbReference type="GO" id="GO:0005829">
    <property type="term" value="C:cytosol"/>
    <property type="evidence" value="ECO:0007669"/>
    <property type="project" value="TreeGrafter"/>
</dbReference>
<dbReference type="Gene3D" id="3.30.420.40">
    <property type="match status" value="2"/>
</dbReference>
<accession>A0A2T4IJQ5</accession>
<dbReference type="GO" id="GO:0016740">
    <property type="term" value="F:transferase activity"/>
    <property type="evidence" value="ECO:0007669"/>
    <property type="project" value="UniProtKB-KW"/>
</dbReference>
<dbReference type="NCBIfam" id="TIGR03725">
    <property type="entry name" value="T6A_YeaZ"/>
    <property type="match status" value="1"/>
</dbReference>
<feature type="domain" description="Gcp-like" evidence="1">
    <location>
        <begin position="33"/>
        <end position="152"/>
    </location>
</feature>
<sequence>MKILAIETSCEHASVALLADECVRQRTLEGQGAHSERLLGEIRALLAEGGMKLRGLDAIAFGSGPGAFTGLRLACAVAQGLALGSGLGVAPVCSLAALAEQGEGEWLLAATDARMGEVYGAAYRRTENALVEVAAPHCVPPEALELPVAGGPWRVLGSALRAYPALIERFAPKLAGWDADAVPRAAQVALLARHQVRAGRLLPAELAAPLYVRDKVALTTAERLARGGRA</sequence>
<keyword evidence="2" id="KW-0808">Transferase</keyword>
<evidence type="ECO:0000259" key="1">
    <source>
        <dbReference type="Pfam" id="PF00814"/>
    </source>
</evidence>
<dbReference type="Proteomes" id="UP000241193">
    <property type="component" value="Unassembled WGS sequence"/>
</dbReference>
<name>A0A2T4IJQ5_9RHOO</name>
<dbReference type="GO" id="GO:0002949">
    <property type="term" value="P:tRNA threonylcarbamoyladenosine modification"/>
    <property type="evidence" value="ECO:0007669"/>
    <property type="project" value="InterPro"/>
</dbReference>
<evidence type="ECO:0000313" key="3">
    <source>
        <dbReference type="Proteomes" id="UP000241193"/>
    </source>
</evidence>
<dbReference type="Pfam" id="PF00814">
    <property type="entry name" value="TsaD"/>
    <property type="match status" value="1"/>
</dbReference>
<dbReference type="OrthoDB" id="9809995at2"/>
<dbReference type="CDD" id="cd24032">
    <property type="entry name" value="ASKHA_NBD_TsaB"/>
    <property type="match status" value="1"/>
</dbReference>
<reference evidence="2 3" key="2">
    <citation type="submission" date="2018-04" db="EMBL/GenBank/DDBJ databases">
        <title>Thauera lacus sp. nov., isolated from an saline lake in Inner Mongolia, China.</title>
        <authorList>
            <person name="Liang Q.-Y."/>
        </authorList>
    </citation>
    <scope>NUCLEOTIDE SEQUENCE [LARGE SCALE GENOMIC DNA]</scope>
    <source>
        <strain evidence="2 3">D20</strain>
    </source>
</reference>
<organism evidence="2 3">
    <name type="scientific">Pseudothauera lacus</name>
    <dbReference type="NCBI Taxonomy" id="2136175"/>
    <lineage>
        <taxon>Bacteria</taxon>
        <taxon>Pseudomonadati</taxon>
        <taxon>Pseudomonadota</taxon>
        <taxon>Betaproteobacteria</taxon>
        <taxon>Rhodocyclales</taxon>
        <taxon>Zoogloeaceae</taxon>
        <taxon>Pseudothauera</taxon>
    </lineage>
</organism>
<reference evidence="2 3" key="1">
    <citation type="submission" date="2018-03" db="EMBL/GenBank/DDBJ databases">
        <authorList>
            <person name="Keele B.F."/>
        </authorList>
    </citation>
    <scope>NUCLEOTIDE SEQUENCE [LARGE SCALE GENOMIC DNA]</scope>
    <source>
        <strain evidence="2 3">D20</strain>
    </source>
</reference>
<proteinExistence type="predicted"/>
<comment type="caution">
    <text evidence="2">The sequence shown here is derived from an EMBL/GenBank/DDBJ whole genome shotgun (WGS) entry which is preliminary data.</text>
</comment>
<gene>
    <name evidence="2" type="primary">tsaB</name>
    <name evidence="2" type="ORF">C8261_00895</name>
</gene>
<dbReference type="InterPro" id="IPR022496">
    <property type="entry name" value="T6A_TsaB"/>
</dbReference>
<dbReference type="SUPFAM" id="SSF53067">
    <property type="entry name" value="Actin-like ATPase domain"/>
    <property type="match status" value="2"/>
</dbReference>
<dbReference type="PANTHER" id="PTHR11735:SF11">
    <property type="entry name" value="TRNA THREONYLCARBAMOYLADENOSINE BIOSYNTHESIS PROTEIN TSAB"/>
    <property type="match status" value="1"/>
</dbReference>
<dbReference type="EMBL" id="PZKC01000001">
    <property type="protein sequence ID" value="PTD98008.1"/>
    <property type="molecule type" value="Genomic_DNA"/>
</dbReference>
<dbReference type="AlphaFoldDB" id="A0A2T4IJQ5"/>
<dbReference type="PANTHER" id="PTHR11735">
    <property type="entry name" value="TRNA N6-ADENOSINE THREONYLCARBAMOYLTRANSFERASE"/>
    <property type="match status" value="1"/>
</dbReference>
<dbReference type="InterPro" id="IPR043129">
    <property type="entry name" value="ATPase_NBD"/>
</dbReference>
<dbReference type="RefSeq" id="WP_107491768.1">
    <property type="nucleotide sequence ID" value="NZ_PZKC01000001.1"/>
</dbReference>